<reference evidence="2" key="2">
    <citation type="submission" date="2021-08" db="EMBL/GenBank/DDBJ databases">
        <authorList>
            <person name="Tani A."/>
            <person name="Ola A."/>
            <person name="Ogura Y."/>
            <person name="Katsura K."/>
            <person name="Hayashi T."/>
        </authorList>
    </citation>
    <scope>NUCLEOTIDE SEQUENCE</scope>
    <source>
        <strain evidence="2">DSM 19015</strain>
    </source>
</reference>
<accession>A0ABQ4RZF4</accession>
<evidence type="ECO:0000256" key="1">
    <source>
        <dbReference type="SAM" id="SignalP"/>
    </source>
</evidence>
<feature type="signal peptide" evidence="1">
    <location>
        <begin position="1"/>
        <end position="25"/>
    </location>
</feature>
<dbReference type="RefSeq" id="WP_238244690.1">
    <property type="nucleotide sequence ID" value="NZ_BPQP01000038.1"/>
</dbReference>
<gene>
    <name evidence="2" type="ORF">OCOJLMKI_2770</name>
</gene>
<evidence type="ECO:0000313" key="2">
    <source>
        <dbReference type="EMBL" id="GJD95557.1"/>
    </source>
</evidence>
<protein>
    <submittedName>
        <fullName evidence="2">Uncharacterized protein</fullName>
    </submittedName>
</protein>
<reference evidence="2" key="1">
    <citation type="journal article" date="2021" name="Front. Microbiol.">
        <title>Comprehensive Comparative Genomics and Phenotyping of Methylobacterium Species.</title>
        <authorList>
            <person name="Alessa O."/>
            <person name="Ogura Y."/>
            <person name="Fujitani Y."/>
            <person name="Takami H."/>
            <person name="Hayashi T."/>
            <person name="Sahin N."/>
            <person name="Tani A."/>
        </authorList>
    </citation>
    <scope>NUCLEOTIDE SEQUENCE</scope>
    <source>
        <strain evidence="2">DSM 19015</strain>
    </source>
</reference>
<proteinExistence type="predicted"/>
<dbReference type="Proteomes" id="UP001055125">
    <property type="component" value="Unassembled WGS sequence"/>
</dbReference>
<dbReference type="EMBL" id="BPQP01000038">
    <property type="protein sequence ID" value="GJD95557.1"/>
    <property type="molecule type" value="Genomic_DNA"/>
</dbReference>
<keyword evidence="3" id="KW-1185">Reference proteome</keyword>
<sequence>MTRMKVLALAAAIAGGLGLASAANAAPLAVAPVDAVAGEAAASNVTYYGRRFGYYRPRPFYRPYGFYGPRRFYGPRFGYYRPRPFYRPYGFYGPRPLFY</sequence>
<name>A0ABQ4RZF4_9HYPH</name>
<keyword evidence="1" id="KW-0732">Signal</keyword>
<feature type="chain" id="PRO_5046383753" evidence="1">
    <location>
        <begin position="26"/>
        <end position="99"/>
    </location>
</feature>
<comment type="caution">
    <text evidence="2">The sequence shown here is derived from an EMBL/GenBank/DDBJ whole genome shotgun (WGS) entry which is preliminary data.</text>
</comment>
<organism evidence="2 3">
    <name type="scientific">Methylobacterium iners</name>
    <dbReference type="NCBI Taxonomy" id="418707"/>
    <lineage>
        <taxon>Bacteria</taxon>
        <taxon>Pseudomonadati</taxon>
        <taxon>Pseudomonadota</taxon>
        <taxon>Alphaproteobacteria</taxon>
        <taxon>Hyphomicrobiales</taxon>
        <taxon>Methylobacteriaceae</taxon>
        <taxon>Methylobacterium</taxon>
    </lineage>
</organism>
<evidence type="ECO:0000313" key="3">
    <source>
        <dbReference type="Proteomes" id="UP001055125"/>
    </source>
</evidence>